<keyword evidence="3" id="KW-1185">Reference proteome</keyword>
<organism evidence="2 3">
    <name type="scientific">Ditylenchus destructor</name>
    <dbReference type="NCBI Taxonomy" id="166010"/>
    <lineage>
        <taxon>Eukaryota</taxon>
        <taxon>Metazoa</taxon>
        <taxon>Ecdysozoa</taxon>
        <taxon>Nematoda</taxon>
        <taxon>Chromadorea</taxon>
        <taxon>Rhabditida</taxon>
        <taxon>Tylenchina</taxon>
        <taxon>Tylenchomorpha</taxon>
        <taxon>Sphaerularioidea</taxon>
        <taxon>Anguinidae</taxon>
        <taxon>Anguininae</taxon>
        <taxon>Ditylenchus</taxon>
    </lineage>
</organism>
<feature type="chain" id="PRO_5042158152" evidence="1">
    <location>
        <begin position="26"/>
        <end position="143"/>
    </location>
</feature>
<proteinExistence type="predicted"/>
<dbReference type="Proteomes" id="UP001201812">
    <property type="component" value="Unassembled WGS sequence"/>
</dbReference>
<accession>A0AAD4N531</accession>
<gene>
    <name evidence="2" type="ORF">DdX_06707</name>
</gene>
<protein>
    <submittedName>
        <fullName evidence="2">Uncharacterized protein</fullName>
    </submittedName>
</protein>
<evidence type="ECO:0000256" key="1">
    <source>
        <dbReference type="SAM" id="SignalP"/>
    </source>
</evidence>
<evidence type="ECO:0000313" key="3">
    <source>
        <dbReference type="Proteomes" id="UP001201812"/>
    </source>
</evidence>
<dbReference type="EMBL" id="JAKKPZ010000008">
    <property type="protein sequence ID" value="KAI1718287.1"/>
    <property type="molecule type" value="Genomic_DNA"/>
</dbReference>
<sequence>MAQGNCFVFIPTLFALLYISTITNDQTCVDASMFAMWPNFHMAASAITSFKWRSAKTVSAVPMKESVPKGDPLLANLGRHTPQATRTQLKDQKSMKSILYNEEIEDISVSTVSPVTKSRRLYVYDHNCFFTPINCRVYHGTGK</sequence>
<comment type="caution">
    <text evidence="2">The sequence shown here is derived from an EMBL/GenBank/DDBJ whole genome shotgun (WGS) entry which is preliminary data.</text>
</comment>
<keyword evidence="1" id="KW-0732">Signal</keyword>
<evidence type="ECO:0000313" key="2">
    <source>
        <dbReference type="EMBL" id="KAI1718287.1"/>
    </source>
</evidence>
<feature type="signal peptide" evidence="1">
    <location>
        <begin position="1"/>
        <end position="25"/>
    </location>
</feature>
<dbReference type="AlphaFoldDB" id="A0AAD4N531"/>
<reference evidence="2" key="1">
    <citation type="submission" date="2022-01" db="EMBL/GenBank/DDBJ databases">
        <title>Genome Sequence Resource for Two Populations of Ditylenchus destructor, the Migratory Endoparasitic Phytonematode.</title>
        <authorList>
            <person name="Zhang H."/>
            <person name="Lin R."/>
            <person name="Xie B."/>
        </authorList>
    </citation>
    <scope>NUCLEOTIDE SEQUENCE</scope>
    <source>
        <strain evidence="2">BazhouSP</strain>
    </source>
</reference>
<name>A0AAD4N531_9BILA</name>